<gene>
    <name evidence="2" type="ORF">ACFSW6_10010</name>
</gene>
<dbReference type="RefSeq" id="WP_066477829.1">
    <property type="nucleotide sequence ID" value="NZ_BCNT01000007.1"/>
</dbReference>
<dbReference type="Pfam" id="PF14096">
    <property type="entry name" value="DUF4274"/>
    <property type="match status" value="1"/>
</dbReference>
<evidence type="ECO:0000259" key="1">
    <source>
        <dbReference type="Pfam" id="PF14096"/>
    </source>
</evidence>
<reference evidence="3" key="1">
    <citation type="journal article" date="2019" name="Int. J. Syst. Evol. Microbiol.">
        <title>The Global Catalogue of Microorganisms (GCM) 10K type strain sequencing project: providing services to taxonomists for standard genome sequencing and annotation.</title>
        <authorList>
            <consortium name="The Broad Institute Genomics Platform"/>
            <consortium name="The Broad Institute Genome Sequencing Center for Infectious Disease"/>
            <person name="Wu L."/>
            <person name="Ma J."/>
        </authorList>
    </citation>
    <scope>NUCLEOTIDE SEQUENCE [LARGE SCALE GENOMIC DNA]</scope>
    <source>
        <strain evidence="3">TISTR 1906</strain>
    </source>
</reference>
<dbReference type="EMBL" id="JBHUMV010000004">
    <property type="protein sequence ID" value="MFD2754422.1"/>
    <property type="molecule type" value="Genomic_DNA"/>
</dbReference>
<organism evidence="2 3">
    <name type="scientific">Comamonas terrae</name>
    <dbReference type="NCBI Taxonomy" id="673548"/>
    <lineage>
        <taxon>Bacteria</taxon>
        <taxon>Pseudomonadati</taxon>
        <taxon>Pseudomonadota</taxon>
        <taxon>Betaproteobacteria</taxon>
        <taxon>Burkholderiales</taxon>
        <taxon>Comamonadaceae</taxon>
        <taxon>Comamonas</taxon>
    </lineage>
</organism>
<evidence type="ECO:0000313" key="3">
    <source>
        <dbReference type="Proteomes" id="UP001597463"/>
    </source>
</evidence>
<feature type="domain" description="DUF4274" evidence="1">
    <location>
        <begin position="22"/>
        <end position="95"/>
    </location>
</feature>
<comment type="caution">
    <text evidence="2">The sequence shown here is derived from an EMBL/GenBank/DDBJ whole genome shotgun (WGS) entry which is preliminary data.</text>
</comment>
<dbReference type="InterPro" id="IPR025369">
    <property type="entry name" value="DUF4274"/>
</dbReference>
<name>A0ABW5ULC5_9BURK</name>
<proteinExistence type="predicted"/>
<keyword evidence="3" id="KW-1185">Reference proteome</keyword>
<protein>
    <submittedName>
        <fullName evidence="2">DUF4274 domain-containing protein</fullName>
    </submittedName>
</protein>
<accession>A0ABW5ULC5</accession>
<sequence>MEDEDFDALYLDLMQEFLADAKPVQWLATVCTMNYDGNGALVDWIIKQPRLEPAVAKALYWYLQPAYYQHYASEDKVPAVNRTGWHQIQALHQRFARGDLAAPSIGWDPRNDLASPTGNPKHPGYDWTAEAVPAKEAAWTIPPIMFEPVPGEQIDIYAYCDDNGWDEGMPPHVQEELNSAIEDESDSDADIDD</sequence>
<dbReference type="Proteomes" id="UP001597463">
    <property type="component" value="Unassembled WGS sequence"/>
</dbReference>
<evidence type="ECO:0000313" key="2">
    <source>
        <dbReference type="EMBL" id="MFD2754422.1"/>
    </source>
</evidence>